<dbReference type="EMBL" id="JACRIW010000097">
    <property type="protein sequence ID" value="MBI5170519.1"/>
    <property type="molecule type" value="Genomic_DNA"/>
</dbReference>
<dbReference type="SUPFAM" id="SSF109854">
    <property type="entry name" value="DinB/YfiT-like putative metalloenzymes"/>
    <property type="match status" value="1"/>
</dbReference>
<evidence type="ECO:0000313" key="4">
    <source>
        <dbReference type="EMBL" id="MBI5170519.1"/>
    </source>
</evidence>
<dbReference type="Gene3D" id="1.20.120.450">
    <property type="entry name" value="dinb family like domain"/>
    <property type="match status" value="1"/>
</dbReference>
<reference evidence="4" key="1">
    <citation type="submission" date="2020-07" db="EMBL/GenBank/DDBJ databases">
        <title>Huge and variable diversity of episymbiotic CPR bacteria and DPANN archaea in groundwater ecosystems.</title>
        <authorList>
            <person name="He C.Y."/>
            <person name="Keren R."/>
            <person name="Whittaker M."/>
            <person name="Farag I.F."/>
            <person name="Doudna J."/>
            <person name="Cate J.H.D."/>
            <person name="Banfield J.F."/>
        </authorList>
    </citation>
    <scope>NUCLEOTIDE SEQUENCE</scope>
    <source>
        <strain evidence="4">NC_groundwater_1813_Pr3_B-0.1um_71_17</strain>
    </source>
</reference>
<evidence type="ECO:0000256" key="2">
    <source>
        <dbReference type="ARBA" id="ARBA00022723"/>
    </source>
</evidence>
<protein>
    <submittedName>
        <fullName evidence="4">DinB family protein</fullName>
    </submittedName>
</protein>
<dbReference type="Proteomes" id="UP000696931">
    <property type="component" value="Unassembled WGS sequence"/>
</dbReference>
<dbReference type="GO" id="GO:0046872">
    <property type="term" value="F:metal ion binding"/>
    <property type="evidence" value="ECO:0007669"/>
    <property type="project" value="UniProtKB-KW"/>
</dbReference>
<feature type="binding site" evidence="3">
    <location>
        <position position="38"/>
    </location>
    <ligand>
        <name>a divalent metal cation</name>
        <dbReference type="ChEBI" id="CHEBI:60240"/>
    </ligand>
</feature>
<proteinExistence type="inferred from homology"/>
<evidence type="ECO:0000256" key="3">
    <source>
        <dbReference type="PIRSR" id="PIRSR607837-1"/>
    </source>
</evidence>
<feature type="binding site" evidence="3">
    <location>
        <position position="124"/>
    </location>
    <ligand>
        <name>a divalent metal cation</name>
        <dbReference type="ChEBI" id="CHEBI:60240"/>
    </ligand>
</feature>
<comment type="similarity">
    <text evidence="1">Belongs to the DinB family.</text>
</comment>
<dbReference type="InterPro" id="IPR007837">
    <property type="entry name" value="DinB"/>
</dbReference>
<evidence type="ECO:0000256" key="1">
    <source>
        <dbReference type="ARBA" id="ARBA00008635"/>
    </source>
</evidence>
<dbReference type="InterPro" id="IPR034660">
    <property type="entry name" value="DinB/YfiT-like"/>
</dbReference>
<dbReference type="Pfam" id="PF05163">
    <property type="entry name" value="DinB"/>
    <property type="match status" value="1"/>
</dbReference>
<comment type="caution">
    <text evidence="4">The sequence shown here is derived from an EMBL/GenBank/DDBJ whole genome shotgun (WGS) entry which is preliminary data.</text>
</comment>
<evidence type="ECO:0000313" key="5">
    <source>
        <dbReference type="Proteomes" id="UP000696931"/>
    </source>
</evidence>
<accession>A0A933WBN9</accession>
<sequence length="159" mass="17710">MMRLRHGITIRVVDQLSDEQLNAKPIPGMRSALEIVVHMYSGMKQMLDGVVSGSLGESVEKSVLEKVKTKAQLLAYLAETWTASNTVALGLTDAQIGGLVKTPWGEPFPGFAILGFIHDEYLHHRGQVYAFVRTFGIEPVMLWDFDHNAPEFQKQDVKA</sequence>
<organism evidence="4 5">
    <name type="scientific">Eiseniibacteriota bacterium</name>
    <dbReference type="NCBI Taxonomy" id="2212470"/>
    <lineage>
        <taxon>Bacteria</taxon>
        <taxon>Candidatus Eiseniibacteriota</taxon>
    </lineage>
</organism>
<keyword evidence="2 3" id="KW-0479">Metal-binding</keyword>
<name>A0A933WBN9_UNCEI</name>
<gene>
    <name evidence="4" type="ORF">HZA61_13610</name>
</gene>
<dbReference type="AlphaFoldDB" id="A0A933WBN9"/>